<dbReference type="Proteomes" id="UP000016930">
    <property type="component" value="Unassembled WGS sequence"/>
</dbReference>
<evidence type="ECO:0000256" key="1">
    <source>
        <dbReference type="SAM" id="Phobius"/>
    </source>
</evidence>
<feature type="transmembrane region" description="Helical" evidence="1">
    <location>
        <begin position="186"/>
        <end position="204"/>
    </location>
</feature>
<dbReference type="OrthoDB" id="2535105at2759"/>
<dbReference type="STRING" id="914234.M2Q349"/>
<dbReference type="AlphaFoldDB" id="M2Q349"/>
<evidence type="ECO:0000313" key="3">
    <source>
        <dbReference type="EMBL" id="EMD31223.1"/>
    </source>
</evidence>
<sequence length="271" mass="29949">MALRYAICALWILDTAHQVFVTHTVYTMVITRWCSVSVLSATPWSVLAGIVVTSISNFAVRTVFGNRLFRLSGNSYFIIAPNVLGNLLSLAGYLVFVIRASPLTLFQFGTVNWSLYMGIAAGFAADIWLAACFIVILAKSRTGFTRTDSILRTLMIYCVNTTLITSICEMMTVISFAVLSKTSIDYVFFVLSPKLLFNSLLATYNARQEMRETAHGSDDLISVHLSRSPQVLIADTYNLTSTPISSVHIGKKTDPNVYGLRHIAEANHVPE</sequence>
<proteinExistence type="predicted"/>
<protein>
    <recommendedName>
        <fullName evidence="2">DUF6534 domain-containing protein</fullName>
    </recommendedName>
</protein>
<organism evidence="3 4">
    <name type="scientific">Ceriporiopsis subvermispora (strain B)</name>
    <name type="common">White-rot fungus</name>
    <name type="synonym">Gelatoporia subvermispora</name>
    <dbReference type="NCBI Taxonomy" id="914234"/>
    <lineage>
        <taxon>Eukaryota</taxon>
        <taxon>Fungi</taxon>
        <taxon>Dikarya</taxon>
        <taxon>Basidiomycota</taxon>
        <taxon>Agaricomycotina</taxon>
        <taxon>Agaricomycetes</taxon>
        <taxon>Polyporales</taxon>
        <taxon>Gelatoporiaceae</taxon>
        <taxon>Gelatoporia</taxon>
    </lineage>
</organism>
<keyword evidence="1" id="KW-0812">Transmembrane</keyword>
<dbReference type="EMBL" id="KB445821">
    <property type="protein sequence ID" value="EMD31223.1"/>
    <property type="molecule type" value="Genomic_DNA"/>
</dbReference>
<accession>M2Q349</accession>
<feature type="transmembrane region" description="Helical" evidence="1">
    <location>
        <begin position="150"/>
        <end position="180"/>
    </location>
</feature>
<name>M2Q349_CERS8</name>
<evidence type="ECO:0000313" key="4">
    <source>
        <dbReference type="Proteomes" id="UP000016930"/>
    </source>
</evidence>
<dbReference type="PANTHER" id="PTHR40465">
    <property type="entry name" value="CHROMOSOME 1, WHOLE GENOME SHOTGUN SEQUENCE"/>
    <property type="match status" value="1"/>
</dbReference>
<keyword evidence="4" id="KW-1185">Reference proteome</keyword>
<gene>
    <name evidence="3" type="ORF">CERSUDRAFT_100573</name>
</gene>
<feature type="transmembrane region" description="Helical" evidence="1">
    <location>
        <begin position="116"/>
        <end position="138"/>
    </location>
</feature>
<dbReference type="InterPro" id="IPR045339">
    <property type="entry name" value="DUF6534"/>
</dbReference>
<dbReference type="PANTHER" id="PTHR40465:SF1">
    <property type="entry name" value="DUF6534 DOMAIN-CONTAINING PROTEIN"/>
    <property type="match status" value="1"/>
</dbReference>
<evidence type="ECO:0000259" key="2">
    <source>
        <dbReference type="Pfam" id="PF20152"/>
    </source>
</evidence>
<keyword evidence="1" id="KW-0472">Membrane</keyword>
<reference evidence="3 4" key="1">
    <citation type="journal article" date="2012" name="Proc. Natl. Acad. Sci. U.S.A.">
        <title>Comparative genomics of Ceriporiopsis subvermispora and Phanerochaete chrysosporium provide insight into selective ligninolysis.</title>
        <authorList>
            <person name="Fernandez-Fueyo E."/>
            <person name="Ruiz-Duenas F.J."/>
            <person name="Ferreira P."/>
            <person name="Floudas D."/>
            <person name="Hibbett D.S."/>
            <person name="Canessa P."/>
            <person name="Larrondo L.F."/>
            <person name="James T.Y."/>
            <person name="Seelenfreund D."/>
            <person name="Lobos S."/>
            <person name="Polanco R."/>
            <person name="Tello M."/>
            <person name="Honda Y."/>
            <person name="Watanabe T."/>
            <person name="Watanabe T."/>
            <person name="Ryu J.S."/>
            <person name="Kubicek C.P."/>
            <person name="Schmoll M."/>
            <person name="Gaskell J."/>
            <person name="Hammel K.E."/>
            <person name="St John F.J."/>
            <person name="Vanden Wymelenberg A."/>
            <person name="Sabat G."/>
            <person name="Splinter BonDurant S."/>
            <person name="Syed K."/>
            <person name="Yadav J.S."/>
            <person name="Doddapaneni H."/>
            <person name="Subramanian V."/>
            <person name="Lavin J.L."/>
            <person name="Oguiza J.A."/>
            <person name="Perez G."/>
            <person name="Pisabarro A.G."/>
            <person name="Ramirez L."/>
            <person name="Santoyo F."/>
            <person name="Master E."/>
            <person name="Coutinho P.M."/>
            <person name="Henrissat B."/>
            <person name="Lombard V."/>
            <person name="Magnuson J.K."/>
            <person name="Kuees U."/>
            <person name="Hori C."/>
            <person name="Igarashi K."/>
            <person name="Samejima M."/>
            <person name="Held B.W."/>
            <person name="Barry K.W."/>
            <person name="LaButti K.M."/>
            <person name="Lapidus A."/>
            <person name="Lindquist E.A."/>
            <person name="Lucas S.M."/>
            <person name="Riley R."/>
            <person name="Salamov A.A."/>
            <person name="Hoffmeister D."/>
            <person name="Schwenk D."/>
            <person name="Hadar Y."/>
            <person name="Yarden O."/>
            <person name="de Vries R.P."/>
            <person name="Wiebenga A."/>
            <person name="Stenlid J."/>
            <person name="Eastwood D."/>
            <person name="Grigoriev I.V."/>
            <person name="Berka R.M."/>
            <person name="Blanchette R.A."/>
            <person name="Kersten P."/>
            <person name="Martinez A.T."/>
            <person name="Vicuna R."/>
            <person name="Cullen D."/>
        </authorList>
    </citation>
    <scope>NUCLEOTIDE SEQUENCE [LARGE SCALE GENOMIC DNA]</scope>
    <source>
        <strain evidence="3 4">B</strain>
    </source>
</reference>
<feature type="domain" description="DUF6534" evidence="2">
    <location>
        <begin position="123"/>
        <end position="208"/>
    </location>
</feature>
<feature type="transmembrane region" description="Helical" evidence="1">
    <location>
        <begin position="42"/>
        <end position="64"/>
    </location>
</feature>
<keyword evidence="1" id="KW-1133">Transmembrane helix</keyword>
<feature type="transmembrane region" description="Helical" evidence="1">
    <location>
        <begin position="76"/>
        <end position="96"/>
    </location>
</feature>
<dbReference type="Pfam" id="PF20152">
    <property type="entry name" value="DUF6534"/>
    <property type="match status" value="1"/>
</dbReference>
<dbReference type="HOGENOM" id="CLU_046025_5_3_1"/>